<feature type="region of interest" description="Disordered" evidence="1">
    <location>
        <begin position="63"/>
        <end position="89"/>
    </location>
</feature>
<organism evidence="3 4">
    <name type="scientific">Drechslerella dactyloides</name>
    <name type="common">Nematode-trapping fungus</name>
    <name type="synonym">Arthrobotrys dactyloides</name>
    <dbReference type="NCBI Taxonomy" id="74499"/>
    <lineage>
        <taxon>Eukaryota</taxon>
        <taxon>Fungi</taxon>
        <taxon>Dikarya</taxon>
        <taxon>Ascomycota</taxon>
        <taxon>Pezizomycotina</taxon>
        <taxon>Orbiliomycetes</taxon>
        <taxon>Orbiliales</taxon>
        <taxon>Orbiliaceae</taxon>
        <taxon>Drechslerella</taxon>
    </lineage>
</organism>
<name>A0AAD6J7M6_DREDA</name>
<feature type="signal peptide" evidence="2">
    <location>
        <begin position="1"/>
        <end position="22"/>
    </location>
</feature>
<sequence>MNPLLRAAVLLGALRLPGLVQAQDYTTTTVYVTSQSTYFYTVYGQCNNLPRCESVTWAPLETSTSPATTTASETSSSSSSSSTSTGPTPSVTTFFIQTDGDADDLFFQFDNLGQVVIAPATITLSRRQTDAPIPDRAQVPGDGGNIEDLGLVLPLPQLDEKGLMRDSQNPLQIVLLRPDDGLFKPGSPSIKGRQPEPPQYGRVLYRQPAKIEGTDIVRQFQIEGKTVFLVSPAGVKYEYYRVLSTDYSFTLYNLYMAAVGATVPDNWEKVTLVTDGDNIPPSPTVISVSSTSSSSSTTSPAPTTFRPTTSETTSSLSSESTSSGLSDNVSSAYEVILANTLQPYCSSLLQYTVSIATTMGTLTTTSTSVSTEINTISSTSIFTTLEWINTTTVPTDTLTTTSSATTVLSTLINRRVKFDERQVPDPLTTFVSAAIQGGCELAVTSPAPSTIVIGSTVTSVVASTYTSLTTSETSGTFTSSLSETLTVTGPPVTNTDYFGYVISFDITTNEYSRYVGSDPDNSNTPVNRMTSDFPGVLEMLEYDPTANAYKIRTYDPTSTDPYYLTVIDPAMSQGLSDDAMEFVTENTLNNSDRVLVWWQLEPSNVTVAFSTDPLLNLGRDRLVACFTSGSQYTLFYSPPGRSYGSCFEAGATNGQLWLQFVANTDIPYGQEYGNTGSGRHARLHGRPHY</sequence>
<accession>A0AAD6J7M6</accession>
<dbReference type="EMBL" id="JAQGDS010000001">
    <property type="protein sequence ID" value="KAJ6264091.1"/>
    <property type="molecule type" value="Genomic_DNA"/>
</dbReference>
<evidence type="ECO:0000313" key="4">
    <source>
        <dbReference type="Proteomes" id="UP001221413"/>
    </source>
</evidence>
<comment type="caution">
    <text evidence="3">The sequence shown here is derived from an EMBL/GenBank/DDBJ whole genome shotgun (WGS) entry which is preliminary data.</text>
</comment>
<protein>
    <submittedName>
        <fullName evidence="3">Uncharacterized protein</fullName>
    </submittedName>
</protein>
<evidence type="ECO:0000256" key="2">
    <source>
        <dbReference type="SAM" id="SignalP"/>
    </source>
</evidence>
<feature type="region of interest" description="Disordered" evidence="1">
    <location>
        <begin position="281"/>
        <end position="326"/>
    </location>
</feature>
<evidence type="ECO:0000256" key="1">
    <source>
        <dbReference type="SAM" id="MobiDB-lite"/>
    </source>
</evidence>
<reference evidence="3" key="1">
    <citation type="submission" date="2023-01" db="EMBL/GenBank/DDBJ databases">
        <title>The chitinases involved in constricting ring structure development in the nematode-trapping fungus Drechslerella dactyloides.</title>
        <authorList>
            <person name="Wang R."/>
            <person name="Zhang L."/>
            <person name="Tang P."/>
            <person name="Li S."/>
            <person name="Liang L."/>
        </authorList>
    </citation>
    <scope>NUCLEOTIDE SEQUENCE</scope>
    <source>
        <strain evidence="3">YMF1.00031</strain>
    </source>
</reference>
<keyword evidence="2" id="KW-0732">Signal</keyword>
<feature type="compositionally biased region" description="Low complexity" evidence="1">
    <location>
        <begin position="284"/>
        <end position="326"/>
    </location>
</feature>
<dbReference type="AlphaFoldDB" id="A0AAD6J7M6"/>
<gene>
    <name evidence="3" type="ORF">Dda_0233</name>
</gene>
<dbReference type="Proteomes" id="UP001221413">
    <property type="component" value="Unassembled WGS sequence"/>
</dbReference>
<keyword evidence="4" id="KW-1185">Reference proteome</keyword>
<proteinExistence type="predicted"/>
<feature type="chain" id="PRO_5042159245" evidence="2">
    <location>
        <begin position="23"/>
        <end position="689"/>
    </location>
</feature>
<evidence type="ECO:0000313" key="3">
    <source>
        <dbReference type="EMBL" id="KAJ6264091.1"/>
    </source>
</evidence>